<keyword evidence="1" id="KW-0812">Transmembrane</keyword>
<sequence length="176" mass="18949">MSDFSAAPGIVALAAAAAALISLIWLLVLSIRFRRVRGAQRLVLGEYGQTDLVAHASELQQAFEVLHGRVEEVARQLTERMAAAEDRLDGAIAYRSLVRYDAYGEMSGHQSTTIALLDADHNGVVLSSIAHRDTARLYCKQINAGQGEHQLSPEEVEAVRLALAGGEVQSVILESG</sequence>
<comment type="caution">
    <text evidence="2">The sequence shown here is derived from an EMBL/GenBank/DDBJ whole genome shotgun (WGS) entry which is preliminary data.</text>
</comment>
<organism evidence="2 3">
    <name type="scientific">Solirubrobacter ginsenosidimutans</name>
    <dbReference type="NCBI Taxonomy" id="490573"/>
    <lineage>
        <taxon>Bacteria</taxon>
        <taxon>Bacillati</taxon>
        <taxon>Actinomycetota</taxon>
        <taxon>Thermoleophilia</taxon>
        <taxon>Solirubrobacterales</taxon>
        <taxon>Solirubrobacteraceae</taxon>
        <taxon>Solirubrobacter</taxon>
    </lineage>
</organism>
<dbReference type="EMBL" id="JAPDOD010000015">
    <property type="protein sequence ID" value="MDA0162003.1"/>
    <property type="molecule type" value="Genomic_DNA"/>
</dbReference>
<dbReference type="InterPro" id="IPR027981">
    <property type="entry name" value="DUF4446"/>
</dbReference>
<dbReference type="Proteomes" id="UP001149140">
    <property type="component" value="Unassembled WGS sequence"/>
</dbReference>
<evidence type="ECO:0000313" key="2">
    <source>
        <dbReference type="EMBL" id="MDA0162003.1"/>
    </source>
</evidence>
<feature type="transmembrane region" description="Helical" evidence="1">
    <location>
        <begin position="6"/>
        <end position="31"/>
    </location>
</feature>
<evidence type="ECO:0000256" key="1">
    <source>
        <dbReference type="SAM" id="Phobius"/>
    </source>
</evidence>
<proteinExistence type="predicted"/>
<gene>
    <name evidence="2" type="ORF">OM076_17140</name>
</gene>
<dbReference type="RefSeq" id="WP_270041238.1">
    <property type="nucleotide sequence ID" value="NZ_JAPDOD010000015.1"/>
</dbReference>
<reference evidence="2" key="1">
    <citation type="submission" date="2022-10" db="EMBL/GenBank/DDBJ databases">
        <title>The WGS of Solirubrobacter ginsenosidimutans DSM 21036.</title>
        <authorList>
            <person name="Jiang Z."/>
        </authorList>
    </citation>
    <scope>NUCLEOTIDE SEQUENCE</scope>
    <source>
        <strain evidence="2">DSM 21036</strain>
    </source>
</reference>
<evidence type="ECO:0000313" key="3">
    <source>
        <dbReference type="Proteomes" id="UP001149140"/>
    </source>
</evidence>
<dbReference type="AlphaFoldDB" id="A0A9X3MVC2"/>
<keyword evidence="1" id="KW-0472">Membrane</keyword>
<keyword evidence="3" id="KW-1185">Reference proteome</keyword>
<protein>
    <submittedName>
        <fullName evidence="2">DUF4446 family protein</fullName>
    </submittedName>
</protein>
<keyword evidence="1" id="KW-1133">Transmembrane helix</keyword>
<accession>A0A9X3MVC2</accession>
<name>A0A9X3MVC2_9ACTN</name>
<dbReference type="Pfam" id="PF14584">
    <property type="entry name" value="DUF4446"/>
    <property type="match status" value="1"/>
</dbReference>